<reference evidence="2 3" key="1">
    <citation type="submission" date="2017-09" db="EMBL/GenBank/DDBJ databases">
        <title>Depth-based differentiation of microbial function through sediment-hosted aquifers and enrichment of novel symbionts in the deep terrestrial subsurface.</title>
        <authorList>
            <person name="Probst A.J."/>
            <person name="Ladd B."/>
            <person name="Jarett J.K."/>
            <person name="Geller-Mcgrath D.E."/>
            <person name="Sieber C.M."/>
            <person name="Emerson J.B."/>
            <person name="Anantharaman K."/>
            <person name="Thomas B.C."/>
            <person name="Malmstrom R."/>
            <person name="Stieglmeier M."/>
            <person name="Klingl A."/>
            <person name="Woyke T."/>
            <person name="Ryan C.M."/>
            <person name="Banfield J.F."/>
        </authorList>
    </citation>
    <scope>NUCLEOTIDE SEQUENCE [LARGE SCALE GENOMIC DNA]</scope>
    <source>
        <strain evidence="2">CG23_combo_of_CG06-09_8_20_14_all_39_17</strain>
    </source>
</reference>
<protein>
    <submittedName>
        <fullName evidence="2">F420-0--gamma-glutamyl ligase</fullName>
    </submittedName>
</protein>
<sequence length="233" mass="25674">MFVANPGKNLIIDVDGKKYARYPVKTRLVTEEDKDYVSFVKEYVSNVLEDGDVVFVSEKIISIMQGRSHRIEKIKPTKLAMFLSKLVQKRQGGIGLGMPETMQLAIEEVGIFRILLAALLAGLTKPFGIKGVFYMVAGDQARAVDGPCEYTIPPYNKCAVRGPLNPDRVAEEIAGELKAPTAIVDINDWGANILGLSQSYKYDRQVLLKSLKDNPLGQCGESTPIGILRKAKD</sequence>
<accession>A0A2G9YUN8</accession>
<evidence type="ECO:0000313" key="3">
    <source>
        <dbReference type="Proteomes" id="UP000229976"/>
    </source>
</evidence>
<dbReference type="EMBL" id="PCRO01000014">
    <property type="protein sequence ID" value="PIP22965.1"/>
    <property type="molecule type" value="Genomic_DNA"/>
</dbReference>
<proteinExistence type="predicted"/>
<organism evidence="2 3">
    <name type="scientific">Candidatus Nealsonbacteria bacterium CG23_combo_of_CG06-09_8_20_14_all_39_17</name>
    <dbReference type="NCBI Taxonomy" id="1974722"/>
    <lineage>
        <taxon>Bacteria</taxon>
        <taxon>Candidatus Nealsoniibacteriota</taxon>
    </lineage>
</organism>
<comment type="caution">
    <text evidence="2">The sequence shown here is derived from an EMBL/GenBank/DDBJ whole genome shotgun (WGS) entry which is preliminary data.</text>
</comment>
<keyword evidence="2" id="KW-0436">Ligase</keyword>
<feature type="domain" description="Coenzyme F420:L-glutamate ligase-like" evidence="1">
    <location>
        <begin position="25"/>
        <end position="181"/>
    </location>
</feature>
<dbReference type="InterPro" id="IPR002847">
    <property type="entry name" value="F420-0_gamma-glut_ligase-dom"/>
</dbReference>
<evidence type="ECO:0000259" key="1">
    <source>
        <dbReference type="Pfam" id="PF01996"/>
    </source>
</evidence>
<gene>
    <name evidence="2" type="ORF">COX37_01045</name>
</gene>
<dbReference type="GO" id="GO:0016874">
    <property type="term" value="F:ligase activity"/>
    <property type="evidence" value="ECO:0007669"/>
    <property type="project" value="UniProtKB-KW"/>
</dbReference>
<dbReference type="SUPFAM" id="SSF144010">
    <property type="entry name" value="CofE-like"/>
    <property type="match status" value="1"/>
</dbReference>
<dbReference type="Gene3D" id="3.30.1330.100">
    <property type="entry name" value="CofE-like"/>
    <property type="match status" value="1"/>
</dbReference>
<dbReference type="AlphaFoldDB" id="A0A2G9YUN8"/>
<dbReference type="Proteomes" id="UP000229976">
    <property type="component" value="Unassembled WGS sequence"/>
</dbReference>
<name>A0A2G9YUN8_9BACT</name>
<evidence type="ECO:0000313" key="2">
    <source>
        <dbReference type="EMBL" id="PIP22965.1"/>
    </source>
</evidence>
<dbReference type="Pfam" id="PF01996">
    <property type="entry name" value="F420_ligase"/>
    <property type="match status" value="1"/>
</dbReference>